<organism evidence="2 3">
    <name type="scientific">Penicillium roqueforti (strain FM164)</name>
    <dbReference type="NCBI Taxonomy" id="1365484"/>
    <lineage>
        <taxon>Eukaryota</taxon>
        <taxon>Fungi</taxon>
        <taxon>Dikarya</taxon>
        <taxon>Ascomycota</taxon>
        <taxon>Pezizomycotina</taxon>
        <taxon>Eurotiomycetes</taxon>
        <taxon>Eurotiomycetidae</taxon>
        <taxon>Eurotiales</taxon>
        <taxon>Aspergillaceae</taxon>
        <taxon>Penicillium</taxon>
    </lineage>
</organism>
<feature type="transmembrane region" description="Helical" evidence="1">
    <location>
        <begin position="58"/>
        <end position="85"/>
    </location>
</feature>
<sequence>MQMGIEMMVYIHQCDSSPFFDLFFGLFLTFFLAPVPLQQCEGESLVSELVRLVDEKGLAFGLKVVGVVTLALVLREGVLLLSWWLRYCTERYITRSLSRIYRNNMLTFGSSM</sequence>
<keyword evidence="3" id="KW-1185">Reference proteome</keyword>
<keyword evidence="1" id="KW-0812">Transmembrane</keyword>
<keyword evidence="1" id="KW-0472">Membrane</keyword>
<evidence type="ECO:0000256" key="1">
    <source>
        <dbReference type="SAM" id="Phobius"/>
    </source>
</evidence>
<evidence type="ECO:0000313" key="3">
    <source>
        <dbReference type="Proteomes" id="UP000030686"/>
    </source>
</evidence>
<protein>
    <submittedName>
        <fullName evidence="2">Uncharacterized protein</fullName>
    </submittedName>
</protein>
<reference evidence="2" key="1">
    <citation type="journal article" date="2014" name="Nat. Commun.">
        <title>Multiple recent horizontal transfers of a large genomic region in cheese making fungi.</title>
        <authorList>
            <person name="Cheeseman K."/>
            <person name="Ropars J."/>
            <person name="Renault P."/>
            <person name="Dupont J."/>
            <person name="Gouzy J."/>
            <person name="Branca A."/>
            <person name="Abraham A.L."/>
            <person name="Ceppi M."/>
            <person name="Conseiller E."/>
            <person name="Debuchy R."/>
            <person name="Malagnac F."/>
            <person name="Goarin A."/>
            <person name="Silar P."/>
            <person name="Lacoste S."/>
            <person name="Sallet E."/>
            <person name="Bensimon A."/>
            <person name="Giraud T."/>
            <person name="Brygoo Y."/>
        </authorList>
    </citation>
    <scope>NUCLEOTIDE SEQUENCE [LARGE SCALE GENOMIC DNA]</scope>
    <source>
        <strain evidence="2">FM164</strain>
    </source>
</reference>
<keyword evidence="1" id="KW-1133">Transmembrane helix</keyword>
<name>W6QJU7_PENRF</name>
<evidence type="ECO:0000313" key="2">
    <source>
        <dbReference type="EMBL" id="CDM36256.1"/>
    </source>
</evidence>
<dbReference type="EMBL" id="HG792019">
    <property type="protein sequence ID" value="CDM36256.1"/>
    <property type="molecule type" value="Genomic_DNA"/>
</dbReference>
<dbReference type="AlphaFoldDB" id="W6QJU7"/>
<gene>
    <name evidence="2" type="ORF">PROQFM164_S05g000089</name>
</gene>
<proteinExistence type="predicted"/>
<accession>W6QJU7</accession>
<dbReference type="Proteomes" id="UP000030686">
    <property type="component" value="Unassembled WGS sequence"/>
</dbReference>